<sequence>MTWKKNRPDGVPVSMESVRAPELDTVLVQIADQIDQLLDRPAQPVELPDDQSIAFAQHFERLGQARPVCPRATHLILEDLFTSGLAQGFALQLQVLILRRDAAHSQSTWLVSRRSMRSCIACITSSWVYDLALASVACRRASSTSRVIRS</sequence>
<evidence type="ECO:0000313" key="2">
    <source>
        <dbReference type="Proteomes" id="UP000254255"/>
    </source>
</evidence>
<name>A0A377BD33_ECOLX</name>
<dbReference type="EMBL" id="UGET01000002">
    <property type="protein sequence ID" value="STL60485.1"/>
    <property type="molecule type" value="Genomic_DNA"/>
</dbReference>
<accession>A0A377BD33</accession>
<protein>
    <submittedName>
        <fullName evidence="1">Uncharacterized protein</fullName>
    </submittedName>
</protein>
<proteinExistence type="predicted"/>
<dbReference type="Proteomes" id="UP000254255">
    <property type="component" value="Unassembled WGS sequence"/>
</dbReference>
<organism evidence="1 2">
    <name type="scientific">Escherichia coli</name>
    <dbReference type="NCBI Taxonomy" id="562"/>
    <lineage>
        <taxon>Bacteria</taxon>
        <taxon>Pseudomonadati</taxon>
        <taxon>Pseudomonadota</taxon>
        <taxon>Gammaproteobacteria</taxon>
        <taxon>Enterobacterales</taxon>
        <taxon>Enterobacteriaceae</taxon>
        <taxon>Escherichia</taxon>
    </lineage>
</organism>
<evidence type="ECO:0000313" key="1">
    <source>
        <dbReference type="EMBL" id="STL60485.1"/>
    </source>
</evidence>
<gene>
    <name evidence="1" type="ORF">NCTC13148_00145</name>
</gene>
<dbReference type="AlphaFoldDB" id="A0A377BD33"/>
<reference evidence="1 2" key="1">
    <citation type="submission" date="2018-06" db="EMBL/GenBank/DDBJ databases">
        <authorList>
            <consortium name="Pathogen Informatics"/>
            <person name="Doyle S."/>
        </authorList>
    </citation>
    <scope>NUCLEOTIDE SEQUENCE [LARGE SCALE GENOMIC DNA]</scope>
    <source>
        <strain evidence="1 2">NCTC13148</strain>
    </source>
</reference>